<feature type="compositionally biased region" description="Basic and acidic residues" evidence="1">
    <location>
        <begin position="562"/>
        <end position="584"/>
    </location>
</feature>
<gene>
    <name evidence="2" type="ORF">AAF712_013367</name>
</gene>
<keyword evidence="3" id="KW-1185">Reference proteome</keyword>
<feature type="compositionally biased region" description="Low complexity" evidence="1">
    <location>
        <begin position="422"/>
        <end position="443"/>
    </location>
</feature>
<protein>
    <submittedName>
        <fullName evidence="2">Uncharacterized protein</fullName>
    </submittedName>
</protein>
<evidence type="ECO:0000313" key="2">
    <source>
        <dbReference type="EMBL" id="KAL0059885.1"/>
    </source>
</evidence>
<feature type="compositionally biased region" description="Acidic residues" evidence="1">
    <location>
        <begin position="68"/>
        <end position="84"/>
    </location>
</feature>
<evidence type="ECO:0000313" key="3">
    <source>
        <dbReference type="Proteomes" id="UP001437256"/>
    </source>
</evidence>
<feature type="compositionally biased region" description="Polar residues" evidence="1">
    <location>
        <begin position="488"/>
        <end position="500"/>
    </location>
</feature>
<accession>A0ABR2ZF45</accession>
<feature type="compositionally biased region" description="Polar residues" evidence="1">
    <location>
        <begin position="48"/>
        <end position="57"/>
    </location>
</feature>
<feature type="compositionally biased region" description="Gly residues" evidence="1">
    <location>
        <begin position="691"/>
        <end position="701"/>
    </location>
</feature>
<dbReference type="EMBL" id="JBBXMP010000202">
    <property type="protein sequence ID" value="KAL0059885.1"/>
    <property type="molecule type" value="Genomic_DNA"/>
</dbReference>
<dbReference type="Proteomes" id="UP001437256">
    <property type="component" value="Unassembled WGS sequence"/>
</dbReference>
<organism evidence="2 3">
    <name type="scientific">Marasmius tenuissimus</name>
    <dbReference type="NCBI Taxonomy" id="585030"/>
    <lineage>
        <taxon>Eukaryota</taxon>
        <taxon>Fungi</taxon>
        <taxon>Dikarya</taxon>
        <taxon>Basidiomycota</taxon>
        <taxon>Agaricomycotina</taxon>
        <taxon>Agaricomycetes</taxon>
        <taxon>Agaricomycetidae</taxon>
        <taxon>Agaricales</taxon>
        <taxon>Marasmiineae</taxon>
        <taxon>Marasmiaceae</taxon>
        <taxon>Marasmius</taxon>
    </lineage>
</organism>
<comment type="caution">
    <text evidence="2">The sequence shown here is derived from an EMBL/GenBank/DDBJ whole genome shotgun (WGS) entry which is preliminary data.</text>
</comment>
<feature type="compositionally biased region" description="Basic and acidic residues" evidence="1">
    <location>
        <begin position="94"/>
        <end position="108"/>
    </location>
</feature>
<feature type="region of interest" description="Disordered" evidence="1">
    <location>
        <begin position="1"/>
        <end position="136"/>
    </location>
</feature>
<feature type="region of interest" description="Disordered" evidence="1">
    <location>
        <begin position="687"/>
        <end position="735"/>
    </location>
</feature>
<feature type="compositionally biased region" description="Polar residues" evidence="1">
    <location>
        <begin position="518"/>
        <end position="532"/>
    </location>
</feature>
<evidence type="ECO:0000256" key="1">
    <source>
        <dbReference type="SAM" id="MobiDB-lite"/>
    </source>
</evidence>
<feature type="region of interest" description="Disordered" evidence="1">
    <location>
        <begin position="387"/>
        <end position="585"/>
    </location>
</feature>
<feature type="compositionally biased region" description="Basic and acidic residues" evidence="1">
    <location>
        <begin position="713"/>
        <end position="735"/>
    </location>
</feature>
<sequence>MPPVTRAVTRSRARSLTPAASASPPPPRCPTSSLHSSSPLTPLPTSSRTHVSENQGDGASLEMHQASDEDGDADADGDTDEEGGCDTHPNASPNKREPKGKEKADSHWGDSSQPDHSGDHGGVDEEDELDEEGMGDEDEQGYLDILVQRFAGGPGALAEQREQLEFYEAQKVGNQGSSVEVQRPEAPALSQASSPIAARESGVLFDSTLSDVLHRRESNAPQSVLNEIHAKHNSLGVVLTSNGKGGWEVCPAIYVAAIKEAHPVPPNELEDFMMEMKFISPVLCWCPRVAQFHVVRGPNSPARGRTQLRCPGGKEGTCGYFVTLEWVVNKPRPVVLAIHHNRKTQSFTTWKTAGVSLPEEAALPVESTQNHSPSSCAARVKALALGEGSYSSPAPSPTRMSSASHHGGGSLSSPVAGPSSFSKTPSPAKSLAKASSTTASSPVKPGPPETRASLPFTSPSSKKKSAPTPATPATHAFSSNKGTRRPVASSSAISPLSVRSSGVKETDKRTSQKRASRYSLQYIESSSSNSDNFIELSSDPEDSPPPRCPIPSEVIEITDSDDEKKGQGPMEKERQTRDHRDRTGQRLQALASDPTENPRHVLRRRTKAVDCRNLLRGTRLPDRPHYTPGFMEYIDALAHTTTNTGIPKTEFYHWQQHFSFCPHCDSAFWLETGQFHECYEGQAASELTKGQPGGATRGGGSSQPNGSKSIKRKAAEENEGKGKGKGEESHKRRKK</sequence>
<reference evidence="2 3" key="1">
    <citation type="submission" date="2024-05" db="EMBL/GenBank/DDBJ databases">
        <title>A draft genome resource for the thread blight pathogen Marasmius tenuissimus strain MS-2.</title>
        <authorList>
            <person name="Yulfo-Soto G.E."/>
            <person name="Baruah I.K."/>
            <person name="Amoako-Attah I."/>
            <person name="Bukari Y."/>
            <person name="Meinhardt L.W."/>
            <person name="Bailey B.A."/>
            <person name="Cohen S.P."/>
        </authorList>
    </citation>
    <scope>NUCLEOTIDE SEQUENCE [LARGE SCALE GENOMIC DNA]</scope>
    <source>
        <strain evidence="2 3">MS-2</strain>
    </source>
</reference>
<name>A0ABR2ZF45_9AGAR</name>
<feature type="compositionally biased region" description="Low complexity" evidence="1">
    <location>
        <begin position="30"/>
        <end position="47"/>
    </location>
</feature>
<feature type="compositionally biased region" description="Acidic residues" evidence="1">
    <location>
        <begin position="124"/>
        <end position="136"/>
    </location>
</feature>
<proteinExistence type="predicted"/>